<evidence type="ECO:0000259" key="2">
    <source>
        <dbReference type="Pfam" id="PF13191"/>
    </source>
</evidence>
<name>A0A8J3IL46_9CHLR</name>
<feature type="transmembrane region" description="Helical" evidence="1">
    <location>
        <begin position="117"/>
        <end position="136"/>
    </location>
</feature>
<dbReference type="Proteomes" id="UP000597444">
    <property type="component" value="Unassembled WGS sequence"/>
</dbReference>
<evidence type="ECO:0000313" key="3">
    <source>
        <dbReference type="EMBL" id="GHO92730.1"/>
    </source>
</evidence>
<proteinExistence type="predicted"/>
<dbReference type="Gene3D" id="3.40.50.300">
    <property type="entry name" value="P-loop containing nucleotide triphosphate hydrolases"/>
    <property type="match status" value="1"/>
</dbReference>
<evidence type="ECO:0000256" key="1">
    <source>
        <dbReference type="SAM" id="Phobius"/>
    </source>
</evidence>
<feature type="transmembrane region" description="Helical" evidence="1">
    <location>
        <begin position="211"/>
        <end position="236"/>
    </location>
</feature>
<sequence>MQRWKQFWRYWYYEPLIWLLRCFFQPAGFRQDIEVEQFSQRMFLMLRLVLPMLSWTYPLALLIRVILYATVPAWYPDFHIQWSMFWQSDVFPFVFETTWQAVLGCLAGGFLGGMFGLVYGIAFGLAFSLGGGIVTYDMPDLVIAAIIGLILGLILGLTFNSGWVVKRGGVRGAALASVIVAVGSMVMGVAISIFPSYWVGLVVDCLHGPGLLGAIIGAVIGGLSAIMLIFVVGAIIRTRSPRLGEAIDMSIRAGIAVAGALGASVGLQVGAVAIGTSHHINDALASGESNGLMTSAIFFCGYLFSYYRLPLYPFDALSLIKSYLLSQREPALVFYHLKHCALHCDEVVFLPLPYVRALLLIAATQNVEVALEEIDFIVHERSQQSGAARAAALEIALFDLSMRESLRDISHVHQRLSILLPVEIRQADPLVARVFRHIEDASRDAVSYYARLKWQARYDALESMKANLKRIYPLNTFRETALNRMLDEVVHTWNTVALREQEYMERSTDRAGQIENPYTPGLVLERHDPLFVGRKDLAHQLSDALRRSRRPTFFLTGERRMGKSSILKQLPDLLGSHYLPVFYDLQSTGIASSIAALLAAIAEGIYELLITRGMLIKELSYEQLKEDLRDNEAVVYHRFGRWLKEVERVLEREDHVLLLAFDEFEKLEEAGGKQHLDLALLLDWFRSIIQNHSRVALLFSGVKIVSDMGGNWAGYFVNVETLRVSFLHPDEARQLIVEPLADFPGTQVFAEPVVSKIMQMTRCHPFLTQAICSIIITNLNATTRIQAELADVTNAVEELFQKWGDYFRDMWDRTDAEQRRYIRVVQASGNGMFAQIQEDGGLDEAATRRALQKLLKRDLLSTQDGQYHISMPIFAEWIERYSESVS</sequence>
<keyword evidence="4" id="KW-1185">Reference proteome</keyword>
<gene>
    <name evidence="3" type="ORF">KSF_027780</name>
</gene>
<dbReference type="InterPro" id="IPR027417">
    <property type="entry name" value="P-loop_NTPase"/>
</dbReference>
<dbReference type="InterPro" id="IPR041664">
    <property type="entry name" value="AAA_16"/>
</dbReference>
<dbReference type="AlphaFoldDB" id="A0A8J3IL46"/>
<feature type="transmembrane region" description="Helical" evidence="1">
    <location>
        <begin position="48"/>
        <end position="70"/>
    </location>
</feature>
<keyword evidence="1" id="KW-0472">Membrane</keyword>
<dbReference type="EMBL" id="BNJK01000001">
    <property type="protein sequence ID" value="GHO92730.1"/>
    <property type="molecule type" value="Genomic_DNA"/>
</dbReference>
<organism evidence="3 4">
    <name type="scientific">Reticulibacter mediterranei</name>
    <dbReference type="NCBI Taxonomy" id="2778369"/>
    <lineage>
        <taxon>Bacteria</taxon>
        <taxon>Bacillati</taxon>
        <taxon>Chloroflexota</taxon>
        <taxon>Ktedonobacteria</taxon>
        <taxon>Ktedonobacterales</taxon>
        <taxon>Reticulibacteraceae</taxon>
        <taxon>Reticulibacter</taxon>
    </lineage>
</organism>
<dbReference type="SUPFAM" id="SSF52540">
    <property type="entry name" value="P-loop containing nucleoside triphosphate hydrolases"/>
    <property type="match status" value="1"/>
</dbReference>
<dbReference type="PANTHER" id="PTHR34301">
    <property type="entry name" value="DNA-BINDING PROTEIN-RELATED"/>
    <property type="match status" value="1"/>
</dbReference>
<reference evidence="3" key="1">
    <citation type="submission" date="2020-10" db="EMBL/GenBank/DDBJ databases">
        <title>Taxonomic study of unclassified bacteria belonging to the class Ktedonobacteria.</title>
        <authorList>
            <person name="Yabe S."/>
            <person name="Wang C.M."/>
            <person name="Zheng Y."/>
            <person name="Sakai Y."/>
            <person name="Cavaletti L."/>
            <person name="Monciardini P."/>
            <person name="Donadio S."/>
        </authorList>
    </citation>
    <scope>NUCLEOTIDE SEQUENCE</scope>
    <source>
        <strain evidence="3">ID150040</strain>
    </source>
</reference>
<keyword evidence="1" id="KW-1133">Transmembrane helix</keyword>
<evidence type="ECO:0000313" key="4">
    <source>
        <dbReference type="Proteomes" id="UP000597444"/>
    </source>
</evidence>
<dbReference type="PANTHER" id="PTHR34301:SF8">
    <property type="entry name" value="ATPASE DOMAIN-CONTAINING PROTEIN"/>
    <property type="match status" value="1"/>
</dbReference>
<feature type="transmembrane region" description="Helical" evidence="1">
    <location>
        <begin position="90"/>
        <end position="110"/>
    </location>
</feature>
<dbReference type="RefSeq" id="WP_220203550.1">
    <property type="nucleotide sequence ID" value="NZ_BNJK01000001.1"/>
</dbReference>
<keyword evidence="1" id="KW-0812">Transmembrane</keyword>
<feature type="domain" description="Orc1-like AAA ATPase" evidence="2">
    <location>
        <begin position="531"/>
        <end position="672"/>
    </location>
</feature>
<feature type="transmembrane region" description="Helical" evidence="1">
    <location>
        <begin position="257"/>
        <end position="280"/>
    </location>
</feature>
<feature type="transmembrane region" description="Helical" evidence="1">
    <location>
        <begin position="142"/>
        <end position="165"/>
    </location>
</feature>
<dbReference type="Pfam" id="PF13191">
    <property type="entry name" value="AAA_16"/>
    <property type="match status" value="1"/>
</dbReference>
<comment type="caution">
    <text evidence="3">The sequence shown here is derived from an EMBL/GenBank/DDBJ whole genome shotgun (WGS) entry which is preliminary data.</text>
</comment>
<protein>
    <recommendedName>
        <fullName evidence="2">Orc1-like AAA ATPase domain-containing protein</fullName>
    </recommendedName>
</protein>
<feature type="transmembrane region" description="Helical" evidence="1">
    <location>
        <begin position="172"/>
        <end position="199"/>
    </location>
</feature>
<accession>A0A8J3IL46</accession>